<evidence type="ECO:0000256" key="2">
    <source>
        <dbReference type="ARBA" id="ARBA00022527"/>
    </source>
</evidence>
<feature type="compositionally biased region" description="Basic residues" evidence="8">
    <location>
        <begin position="86"/>
        <end position="98"/>
    </location>
</feature>
<dbReference type="Proteomes" id="UP001634007">
    <property type="component" value="Unassembled WGS sequence"/>
</dbReference>
<evidence type="ECO:0000256" key="1">
    <source>
        <dbReference type="ARBA" id="ARBA00004479"/>
    </source>
</evidence>
<evidence type="ECO:0000256" key="6">
    <source>
        <dbReference type="ARBA" id="ARBA00023136"/>
    </source>
</evidence>
<keyword evidence="2" id="KW-0418">Kinase</keyword>
<keyword evidence="7" id="KW-0325">Glycoprotein</keyword>
<comment type="subcellular location">
    <subcellularLocation>
        <location evidence="1">Membrane</location>
        <topology evidence="1">Single-pass type I membrane protein</topology>
    </subcellularLocation>
</comment>
<keyword evidence="2" id="KW-0808">Transferase</keyword>
<evidence type="ECO:0000256" key="7">
    <source>
        <dbReference type="ARBA" id="ARBA00023180"/>
    </source>
</evidence>
<organism evidence="9 10">
    <name type="scientific">Eucalyptus globulus</name>
    <name type="common">Tasmanian blue gum</name>
    <dbReference type="NCBI Taxonomy" id="34317"/>
    <lineage>
        <taxon>Eukaryota</taxon>
        <taxon>Viridiplantae</taxon>
        <taxon>Streptophyta</taxon>
        <taxon>Embryophyta</taxon>
        <taxon>Tracheophyta</taxon>
        <taxon>Spermatophyta</taxon>
        <taxon>Magnoliopsida</taxon>
        <taxon>eudicotyledons</taxon>
        <taxon>Gunneridae</taxon>
        <taxon>Pentapetalae</taxon>
        <taxon>rosids</taxon>
        <taxon>malvids</taxon>
        <taxon>Myrtales</taxon>
        <taxon>Myrtaceae</taxon>
        <taxon>Myrtoideae</taxon>
        <taxon>Eucalypteae</taxon>
        <taxon>Eucalyptus</taxon>
    </lineage>
</organism>
<dbReference type="EMBL" id="JBJKBG010000006">
    <property type="protein sequence ID" value="KAL3735269.1"/>
    <property type="molecule type" value="Genomic_DNA"/>
</dbReference>
<dbReference type="AlphaFoldDB" id="A0ABD3KA08"/>
<sequence>MYFPELVYRHLEPDKGLQLRGINTPEEEETARKMIIVSIWCIQTNPSNRPSISKVIEMLEGSLDLLPIPPIPYLTSPPVSPNISKQPHRRHQCSSTARTRRWRNCDLGRKQNTYMATSIAK</sequence>
<keyword evidence="2" id="KW-0723">Serine/threonine-protein kinase</keyword>
<keyword evidence="6" id="KW-0472">Membrane</keyword>
<name>A0ABD3KA08_EUCGL</name>
<dbReference type="InterPro" id="IPR045874">
    <property type="entry name" value="LRK10/LRL21-25-like"/>
</dbReference>
<keyword evidence="10" id="KW-1185">Reference proteome</keyword>
<evidence type="ECO:0000256" key="3">
    <source>
        <dbReference type="ARBA" id="ARBA00022692"/>
    </source>
</evidence>
<keyword evidence="5" id="KW-1133">Transmembrane helix</keyword>
<protein>
    <submittedName>
        <fullName evidence="9">Uncharacterized protein</fullName>
    </submittedName>
</protein>
<keyword evidence="4" id="KW-0732">Signal</keyword>
<evidence type="ECO:0000256" key="4">
    <source>
        <dbReference type="ARBA" id="ARBA00022729"/>
    </source>
</evidence>
<evidence type="ECO:0000256" key="8">
    <source>
        <dbReference type="SAM" id="MobiDB-lite"/>
    </source>
</evidence>
<dbReference type="GO" id="GO:0004674">
    <property type="term" value="F:protein serine/threonine kinase activity"/>
    <property type="evidence" value="ECO:0007669"/>
    <property type="project" value="UniProtKB-KW"/>
</dbReference>
<accession>A0ABD3KA08</accession>
<proteinExistence type="predicted"/>
<feature type="region of interest" description="Disordered" evidence="8">
    <location>
        <begin position="77"/>
        <end position="98"/>
    </location>
</feature>
<evidence type="ECO:0000313" key="10">
    <source>
        <dbReference type="Proteomes" id="UP001634007"/>
    </source>
</evidence>
<dbReference type="GO" id="GO:0016020">
    <property type="term" value="C:membrane"/>
    <property type="evidence" value="ECO:0007669"/>
    <property type="project" value="UniProtKB-SubCell"/>
</dbReference>
<keyword evidence="3" id="KW-0812">Transmembrane</keyword>
<evidence type="ECO:0000256" key="5">
    <source>
        <dbReference type="ARBA" id="ARBA00022989"/>
    </source>
</evidence>
<dbReference type="PANTHER" id="PTHR27009">
    <property type="entry name" value="RUST RESISTANCE KINASE LR10-RELATED"/>
    <property type="match status" value="1"/>
</dbReference>
<comment type="caution">
    <text evidence="9">The sequence shown here is derived from an EMBL/GenBank/DDBJ whole genome shotgun (WGS) entry which is preliminary data.</text>
</comment>
<reference evidence="9 10" key="1">
    <citation type="submission" date="2024-11" db="EMBL/GenBank/DDBJ databases">
        <title>Chromosome-level genome assembly of Eucalyptus globulus Labill. provides insights into its genome evolution.</title>
        <authorList>
            <person name="Li X."/>
        </authorList>
    </citation>
    <scope>NUCLEOTIDE SEQUENCE [LARGE SCALE GENOMIC DNA]</scope>
    <source>
        <strain evidence="9">CL2024</strain>
        <tissue evidence="9">Fresh tender leaves</tissue>
    </source>
</reference>
<evidence type="ECO:0000313" key="9">
    <source>
        <dbReference type="EMBL" id="KAL3735269.1"/>
    </source>
</evidence>
<gene>
    <name evidence="9" type="ORF">ACJRO7_024406</name>
</gene>